<proteinExistence type="predicted"/>
<feature type="region of interest" description="Disordered" evidence="1">
    <location>
        <begin position="30"/>
        <end position="51"/>
    </location>
</feature>
<accession>A0A2G1QTN8</accession>
<reference evidence="2 3" key="1">
    <citation type="submission" date="2017-10" db="EMBL/GenBank/DDBJ databases">
        <title>Sedimentibacterium mangrovi gen. nov., sp. nov., a novel member of family Phyllobacteriacea isolated from mangrove sediment.</title>
        <authorList>
            <person name="Liao H."/>
            <person name="Tian Y."/>
        </authorList>
    </citation>
    <scope>NUCLEOTIDE SEQUENCE [LARGE SCALE GENOMIC DNA]</scope>
    <source>
        <strain evidence="2 3">X9-2-2</strain>
    </source>
</reference>
<evidence type="ECO:0000256" key="1">
    <source>
        <dbReference type="SAM" id="MobiDB-lite"/>
    </source>
</evidence>
<keyword evidence="3" id="KW-1185">Reference proteome</keyword>
<dbReference type="EMBL" id="PDVP01000001">
    <property type="protein sequence ID" value="PHP68829.1"/>
    <property type="molecule type" value="Genomic_DNA"/>
</dbReference>
<comment type="caution">
    <text evidence="2">The sequence shown here is derived from an EMBL/GenBank/DDBJ whole genome shotgun (WGS) entry which is preliminary data.</text>
</comment>
<organism evidence="2 3">
    <name type="scientific">Zhengella mangrovi</name>
    <dbReference type="NCBI Taxonomy" id="1982044"/>
    <lineage>
        <taxon>Bacteria</taxon>
        <taxon>Pseudomonadati</taxon>
        <taxon>Pseudomonadota</taxon>
        <taxon>Alphaproteobacteria</taxon>
        <taxon>Hyphomicrobiales</taxon>
        <taxon>Notoacmeibacteraceae</taxon>
        <taxon>Zhengella</taxon>
    </lineage>
</organism>
<protein>
    <submittedName>
        <fullName evidence="2">Uncharacterized protein</fullName>
    </submittedName>
</protein>
<dbReference type="Proteomes" id="UP000221168">
    <property type="component" value="Unassembled WGS sequence"/>
</dbReference>
<name>A0A2G1QTN8_9HYPH</name>
<dbReference type="RefSeq" id="WP_099303282.1">
    <property type="nucleotide sequence ID" value="NZ_PDVP01000001.1"/>
</dbReference>
<gene>
    <name evidence="2" type="ORF">CSC94_02215</name>
</gene>
<evidence type="ECO:0000313" key="3">
    <source>
        <dbReference type="Proteomes" id="UP000221168"/>
    </source>
</evidence>
<sequence length="51" mass="5956">MDLPRAVRRSTAALFEFVWPSYHPERHYMRGPGPACAKRQQKTGELHSFQL</sequence>
<dbReference type="AlphaFoldDB" id="A0A2G1QTN8"/>
<evidence type="ECO:0000313" key="2">
    <source>
        <dbReference type="EMBL" id="PHP68829.1"/>
    </source>
</evidence>